<dbReference type="Proteomes" id="UP000277597">
    <property type="component" value="Unassembled WGS sequence"/>
</dbReference>
<feature type="domain" description="Amidohydrolase-related" evidence="2">
    <location>
        <begin position="14"/>
        <end position="317"/>
    </location>
</feature>
<dbReference type="PANTHER" id="PTHR21240">
    <property type="entry name" value="2-AMINO-3-CARBOXYLMUCONATE-6-SEMIALDEHYDE DECARBOXYLASE"/>
    <property type="match status" value="1"/>
</dbReference>
<keyword evidence="1" id="KW-0456">Lyase</keyword>
<evidence type="ECO:0000313" key="4">
    <source>
        <dbReference type="Proteomes" id="UP000277597"/>
    </source>
</evidence>
<reference evidence="3 4" key="1">
    <citation type="submission" date="2018-11" db="EMBL/GenBank/DDBJ databases">
        <title>Genomes From Bacteria Associated with the Canine Oral Cavity: a Test Case for Automated Genome-Based Taxonomic Assignment.</title>
        <authorList>
            <person name="Coil D.A."/>
            <person name="Jospin G."/>
            <person name="Darling A.E."/>
            <person name="Wallis C."/>
            <person name="Davis I.J."/>
            <person name="Harris S."/>
            <person name="Eisen J.A."/>
            <person name="Holcombe L.J."/>
            <person name="O'Flynn C."/>
        </authorList>
    </citation>
    <scope>NUCLEOTIDE SEQUENCE [LARGE SCALE GENOMIC DNA]</scope>
    <source>
        <strain evidence="3 4">OH953</strain>
    </source>
</reference>
<proteinExistence type="predicted"/>
<protein>
    <submittedName>
        <fullName evidence="3">Amidohydrolase</fullName>
    </submittedName>
</protein>
<dbReference type="SUPFAM" id="SSF51556">
    <property type="entry name" value="Metallo-dependent hydrolases"/>
    <property type="match status" value="1"/>
</dbReference>
<dbReference type="OMA" id="ATFNDYG"/>
<evidence type="ECO:0000313" key="3">
    <source>
        <dbReference type="EMBL" id="RRC91069.1"/>
    </source>
</evidence>
<evidence type="ECO:0000256" key="1">
    <source>
        <dbReference type="ARBA" id="ARBA00023239"/>
    </source>
</evidence>
<keyword evidence="3" id="KW-0378">Hydrolase</keyword>
<dbReference type="GO" id="GO:0016787">
    <property type="term" value="F:hydrolase activity"/>
    <property type="evidence" value="ECO:0007669"/>
    <property type="project" value="UniProtKB-KW"/>
</dbReference>
<accession>A0A3P1S1D9</accession>
<comment type="caution">
    <text evidence="3">The sequence shown here is derived from an EMBL/GenBank/DDBJ whole genome shotgun (WGS) entry which is preliminary data.</text>
</comment>
<gene>
    <name evidence="3" type="ORF">EII39_09850</name>
</gene>
<name>A0A3P1S1D9_STRSA</name>
<dbReference type="Gene3D" id="3.20.20.140">
    <property type="entry name" value="Metal-dependent hydrolases"/>
    <property type="match status" value="1"/>
</dbReference>
<dbReference type="Pfam" id="PF04909">
    <property type="entry name" value="Amidohydro_2"/>
    <property type="match status" value="1"/>
</dbReference>
<dbReference type="AlphaFoldDB" id="A0A3P1S1D9"/>
<dbReference type="InterPro" id="IPR006680">
    <property type="entry name" value="Amidohydro-rel"/>
</dbReference>
<dbReference type="InterPro" id="IPR032465">
    <property type="entry name" value="ACMSD"/>
</dbReference>
<organism evidence="3 4">
    <name type="scientific">Streptococcus sanguinis</name>
    <dbReference type="NCBI Taxonomy" id="1305"/>
    <lineage>
        <taxon>Bacteria</taxon>
        <taxon>Bacillati</taxon>
        <taxon>Bacillota</taxon>
        <taxon>Bacilli</taxon>
        <taxon>Lactobacillales</taxon>
        <taxon>Streptococcaceae</taxon>
        <taxon>Streptococcus</taxon>
    </lineage>
</organism>
<sequence length="339" mass="38391">MTDLNLEDCIMKKIDGHAHILNTIAGFNGKGRLNALGNGYAIWDDGELIKLIPDGYGDKDFTAEAFLKYMDANDIEKAVILQGHLNGYQNYYTHLAIKRYPDRFTGAFSVDPFAENAMQIVRRHVEELGFRALKFEISQGGGIHGYRGQKTPFRLDSDPHVSLILSYLLDYPGFVITVDYGNFDQISHQPDAIANLARLHPSLDFVVCHLSFPHADTPNRLQAELSMWKDLPNIYTDISAIQDIDRPDTFPFPKSEKNVRIAKEVLGAKRIIWGTDSPWSATFNTYEELATWLEHVDIFTPEELEDVLYNNAERVYFKPSAVQANREAVDAATKELGLY</sequence>
<evidence type="ECO:0000259" key="2">
    <source>
        <dbReference type="Pfam" id="PF04909"/>
    </source>
</evidence>
<dbReference type="InterPro" id="IPR032466">
    <property type="entry name" value="Metal_Hydrolase"/>
</dbReference>
<dbReference type="EMBL" id="RQZI01000012">
    <property type="protein sequence ID" value="RRC91069.1"/>
    <property type="molecule type" value="Genomic_DNA"/>
</dbReference>
<dbReference type="GO" id="GO:0016831">
    <property type="term" value="F:carboxy-lyase activity"/>
    <property type="evidence" value="ECO:0007669"/>
    <property type="project" value="InterPro"/>
</dbReference>